<reference evidence="1" key="1">
    <citation type="journal article" date="2015" name="Nature">
        <title>Complex archaea that bridge the gap between prokaryotes and eukaryotes.</title>
        <authorList>
            <person name="Spang A."/>
            <person name="Saw J.H."/>
            <person name="Jorgensen S.L."/>
            <person name="Zaremba-Niedzwiedzka K."/>
            <person name="Martijn J."/>
            <person name="Lind A.E."/>
            <person name="van Eijk R."/>
            <person name="Schleper C."/>
            <person name="Guy L."/>
            <person name="Ettema T.J."/>
        </authorList>
    </citation>
    <scope>NUCLEOTIDE SEQUENCE</scope>
</reference>
<organism evidence="1">
    <name type="scientific">marine sediment metagenome</name>
    <dbReference type="NCBI Taxonomy" id="412755"/>
    <lineage>
        <taxon>unclassified sequences</taxon>
        <taxon>metagenomes</taxon>
        <taxon>ecological metagenomes</taxon>
    </lineage>
</organism>
<feature type="non-terminal residue" evidence="1">
    <location>
        <position position="1"/>
    </location>
</feature>
<dbReference type="EMBL" id="LAZR01041348">
    <property type="protein sequence ID" value="KKL12224.1"/>
    <property type="molecule type" value="Genomic_DNA"/>
</dbReference>
<name>A0A0F9ARN9_9ZZZZ</name>
<protein>
    <submittedName>
        <fullName evidence="1">Uncharacterized protein</fullName>
    </submittedName>
</protein>
<evidence type="ECO:0000313" key="1">
    <source>
        <dbReference type="EMBL" id="KKL12224.1"/>
    </source>
</evidence>
<sequence length="52" mass="6133">PNHRMWSAKRDSKEYRFINAEDVRPRDRFIGAVEGYEGEYQKTIQAQSTKGD</sequence>
<accession>A0A0F9ARN9</accession>
<dbReference type="AlphaFoldDB" id="A0A0F9ARN9"/>
<gene>
    <name evidence="1" type="ORF">LCGC14_2537950</name>
</gene>
<proteinExistence type="predicted"/>
<comment type="caution">
    <text evidence="1">The sequence shown here is derived from an EMBL/GenBank/DDBJ whole genome shotgun (WGS) entry which is preliminary data.</text>
</comment>